<sequence length="187" mass="21235">MEQLFLLFSGLILLAGLMVITSLNPIHSVFWLTLTFILAASLFITIQVNFVALMLIIVYVGAIAILFLFVIMMIDILKFREFVDLSHLLPMTLILGLSFFLNLWLLHRQQLFDFNSQGQNAEWGFIDSTNLAQIGELLYTDYGLPFIGASLILLIAMVGAIVLTHDLAKETKRQSLSFQHQRNNSWI</sequence>
<comment type="subcellular location">
    <subcellularLocation>
        <location evidence="2">Mitochondrion membrane</location>
        <topology evidence="2">Multi-pass membrane protein</topology>
    </subcellularLocation>
</comment>
<gene>
    <name evidence="3" type="primary">nad6</name>
</gene>
<dbReference type="EMBL" id="JN700942">
    <property type="protein sequence ID" value="AER54534.1"/>
    <property type="molecule type" value="Genomic_DNA"/>
</dbReference>
<keyword evidence="2" id="KW-0679">Respiratory chain</keyword>
<protein>
    <recommendedName>
        <fullName evidence="1 2">NADH-ubiquinone oxidoreductase chain 6</fullName>
        <ecNumber evidence="2">7.1.1.2</ecNumber>
    </recommendedName>
</protein>
<comment type="catalytic activity">
    <reaction evidence="2">
        <text>a ubiquinone + NADH + 5 H(+)(in) = a ubiquinol + NAD(+) + 4 H(+)(out)</text>
        <dbReference type="Rhea" id="RHEA:29091"/>
        <dbReference type="Rhea" id="RHEA-COMP:9565"/>
        <dbReference type="Rhea" id="RHEA-COMP:9566"/>
        <dbReference type="ChEBI" id="CHEBI:15378"/>
        <dbReference type="ChEBI" id="CHEBI:16389"/>
        <dbReference type="ChEBI" id="CHEBI:17976"/>
        <dbReference type="ChEBI" id="CHEBI:57540"/>
        <dbReference type="ChEBI" id="CHEBI:57945"/>
        <dbReference type="EC" id="7.1.1.2"/>
    </reaction>
</comment>
<keyword evidence="2" id="KW-0830">Ubiquinone</keyword>
<keyword evidence="2" id="KW-0813">Transport</keyword>
<keyword evidence="2" id="KW-0472">Membrane</keyword>
<keyword evidence="3" id="KW-0560">Oxidoreductase</keyword>
<feature type="transmembrane region" description="Helical" evidence="2">
    <location>
        <begin position="142"/>
        <end position="163"/>
    </location>
</feature>
<keyword evidence="2" id="KW-0520">NAD</keyword>
<dbReference type="NCBIfam" id="NF005164">
    <property type="entry name" value="PRK06638.1-4"/>
    <property type="match status" value="1"/>
</dbReference>
<comment type="function">
    <text evidence="2">Core subunit of the mitochondrial membrane respiratory chain NADH dehydrogenase (Complex I) which catalyzes electron transfer from NADH through the respiratory chain, using ubiquinone as an electron acceptor. Essential for the catalytic activity and assembly of complex I.</text>
</comment>
<dbReference type="GO" id="GO:0031966">
    <property type="term" value="C:mitochondrial membrane"/>
    <property type="evidence" value="ECO:0007669"/>
    <property type="project" value="UniProtKB-SubCell"/>
</dbReference>
<keyword evidence="2" id="KW-1278">Translocase</keyword>
<dbReference type="PANTHER" id="PTHR33269:SF17">
    <property type="entry name" value="NADH-UBIQUINONE OXIDOREDUCTASE CHAIN 6"/>
    <property type="match status" value="1"/>
</dbReference>
<evidence type="ECO:0000256" key="2">
    <source>
        <dbReference type="RuleBase" id="RU004430"/>
    </source>
</evidence>
<dbReference type="InterPro" id="IPR001457">
    <property type="entry name" value="NADH_UbQ/plastoQ_OxRdtase_su6"/>
</dbReference>
<keyword evidence="2" id="KW-1133">Transmembrane helix</keyword>
<feature type="transmembrane region" description="Helical" evidence="2">
    <location>
        <begin position="30"/>
        <end position="50"/>
    </location>
</feature>
<dbReference type="GO" id="GO:0016491">
    <property type="term" value="F:oxidoreductase activity"/>
    <property type="evidence" value="ECO:0007669"/>
    <property type="project" value="UniProtKB-KW"/>
</dbReference>
<dbReference type="PANTHER" id="PTHR33269">
    <property type="entry name" value="NADH-UBIQUINONE OXIDOREDUCTASE CHAIN 6"/>
    <property type="match status" value="1"/>
</dbReference>
<keyword evidence="2" id="KW-0812">Transmembrane</keyword>
<organism evidence="3">
    <name type="scientific">Cubaia aphrodite</name>
    <name type="common">Jellyfish</name>
    <dbReference type="NCBI Taxonomy" id="1104540"/>
    <lineage>
        <taxon>Eukaryota</taxon>
        <taxon>Metazoa</taxon>
        <taxon>Cnidaria</taxon>
        <taxon>Hydrozoa</taxon>
        <taxon>Trachylinae</taxon>
        <taxon>Limnomedusae</taxon>
        <taxon>Olindiasidae</taxon>
        <taxon>Cubaia</taxon>
    </lineage>
</organism>
<accession>G9ISN5</accession>
<evidence type="ECO:0000313" key="3">
    <source>
        <dbReference type="EMBL" id="AER54534.1"/>
    </source>
</evidence>
<feature type="transmembrane region" description="Helical" evidence="2">
    <location>
        <begin position="56"/>
        <end position="76"/>
    </location>
</feature>
<evidence type="ECO:0000256" key="1">
    <source>
        <dbReference type="ARBA" id="ARBA00021095"/>
    </source>
</evidence>
<keyword evidence="2 3" id="KW-0496">Mitochondrion</keyword>
<reference evidence="3" key="1">
    <citation type="journal article" date="2012" name="Genome Biol. Evol.">
        <title>Evolution of linear mitochondrial genomes in medusozoan cnidarians.</title>
        <authorList>
            <person name="Kayal E."/>
            <person name="Bentlage B."/>
            <person name="Collins A.G."/>
            <person name="Kayal M."/>
            <person name="Pirro S."/>
            <person name="Lavrov D.V."/>
        </authorList>
    </citation>
    <scope>NUCLEOTIDE SEQUENCE</scope>
</reference>
<dbReference type="Gene3D" id="1.20.120.1200">
    <property type="entry name" value="NADH-ubiquinone/plastoquinone oxidoreductase chain 6, subunit NuoJ"/>
    <property type="match status" value="1"/>
</dbReference>
<comment type="similarity">
    <text evidence="2">Belongs to the complex I subunit 6 family.</text>
</comment>
<feature type="transmembrane region" description="Helical" evidence="2">
    <location>
        <begin position="6"/>
        <end position="23"/>
    </location>
</feature>
<name>G9ISN5_CUBAP</name>
<dbReference type="EC" id="7.1.1.2" evidence="2"/>
<feature type="transmembrane region" description="Helical" evidence="2">
    <location>
        <begin position="88"/>
        <end position="106"/>
    </location>
</feature>
<dbReference type="GO" id="GO:0008137">
    <property type="term" value="F:NADH dehydrogenase (ubiquinone) activity"/>
    <property type="evidence" value="ECO:0007669"/>
    <property type="project" value="UniProtKB-UniRule"/>
</dbReference>
<dbReference type="InterPro" id="IPR042106">
    <property type="entry name" value="Nuo/plastoQ_OxRdtase_6_NuoJ"/>
</dbReference>
<geneLocation type="mitochondrion" evidence="3"/>
<proteinExistence type="inferred from homology"/>
<keyword evidence="2" id="KW-0249">Electron transport</keyword>
<dbReference type="AlphaFoldDB" id="G9ISN5"/>
<dbReference type="Pfam" id="PF00499">
    <property type="entry name" value="Oxidored_q3"/>
    <property type="match status" value="1"/>
</dbReference>